<evidence type="ECO:0000256" key="1">
    <source>
        <dbReference type="SAM" id="MobiDB-lite"/>
    </source>
</evidence>
<evidence type="ECO:0000313" key="3">
    <source>
        <dbReference type="Proteomes" id="UP000502508"/>
    </source>
</evidence>
<feature type="region of interest" description="Disordered" evidence="1">
    <location>
        <begin position="96"/>
        <end position="133"/>
    </location>
</feature>
<sequence length="133" mass="13812">MSAGTGSVPILQLPAVTVDPAWAGTADTPTMVAAIAAPATNRARVRFIQSPFGKGGEPMPTARLPRVPVVAMIPQYIGCSKAFESVPAIAAQREARFEGPRPNGPQMKHRGAPRAHDIPVGAPYVKPGGVGRP</sequence>
<reference evidence="2 3" key="1">
    <citation type="submission" date="2020-03" db="EMBL/GenBank/DDBJ databases">
        <title>Whole genome shotgun sequence of Phytohabitans flavus NBRC 107702.</title>
        <authorList>
            <person name="Komaki H."/>
            <person name="Tamura T."/>
        </authorList>
    </citation>
    <scope>NUCLEOTIDE SEQUENCE [LARGE SCALE GENOMIC DNA]</scope>
    <source>
        <strain evidence="2 3">NBRC 107702</strain>
    </source>
</reference>
<name>A0A6F8XY84_9ACTN</name>
<dbReference type="EMBL" id="AP022870">
    <property type="protein sequence ID" value="BCB78822.1"/>
    <property type="molecule type" value="Genomic_DNA"/>
</dbReference>
<accession>A0A6F8XY84</accession>
<organism evidence="2 3">
    <name type="scientific">Phytohabitans flavus</name>
    <dbReference type="NCBI Taxonomy" id="1076124"/>
    <lineage>
        <taxon>Bacteria</taxon>
        <taxon>Bacillati</taxon>
        <taxon>Actinomycetota</taxon>
        <taxon>Actinomycetes</taxon>
        <taxon>Micromonosporales</taxon>
        <taxon>Micromonosporaceae</taxon>
    </lineage>
</organism>
<reference evidence="2 3" key="2">
    <citation type="submission" date="2020-03" db="EMBL/GenBank/DDBJ databases">
        <authorList>
            <person name="Ichikawa N."/>
            <person name="Kimura A."/>
            <person name="Kitahashi Y."/>
            <person name="Uohara A."/>
        </authorList>
    </citation>
    <scope>NUCLEOTIDE SEQUENCE [LARGE SCALE GENOMIC DNA]</scope>
    <source>
        <strain evidence="2 3">NBRC 107702</strain>
    </source>
</reference>
<dbReference type="Proteomes" id="UP000502508">
    <property type="component" value="Chromosome"/>
</dbReference>
<protein>
    <submittedName>
        <fullName evidence="2">Uncharacterized protein</fullName>
    </submittedName>
</protein>
<dbReference type="AlphaFoldDB" id="A0A6F8XY84"/>
<dbReference type="KEGG" id="pfla:Pflav_052320"/>
<proteinExistence type="predicted"/>
<gene>
    <name evidence="2" type="ORF">Pflav_052320</name>
</gene>
<keyword evidence="3" id="KW-1185">Reference proteome</keyword>
<evidence type="ECO:0000313" key="2">
    <source>
        <dbReference type="EMBL" id="BCB78822.1"/>
    </source>
</evidence>